<keyword evidence="1" id="KW-0472">Membrane</keyword>
<comment type="caution">
    <text evidence="2">The sequence shown here is derived from an EMBL/GenBank/DDBJ whole genome shotgun (WGS) entry which is preliminary data.</text>
</comment>
<name>A0ABN2QXS8_9PSEU</name>
<feature type="transmembrane region" description="Helical" evidence="1">
    <location>
        <begin position="243"/>
        <end position="261"/>
    </location>
</feature>
<feature type="transmembrane region" description="Helical" evidence="1">
    <location>
        <begin position="93"/>
        <end position="115"/>
    </location>
</feature>
<dbReference type="PIRSF" id="PIRSF037395">
    <property type="entry name" value="UCP037395_ABCper"/>
    <property type="match status" value="1"/>
</dbReference>
<dbReference type="InterPro" id="IPR017196">
    <property type="entry name" value="ECF_substrate-spec_UCP037395"/>
</dbReference>
<organism evidence="2 3">
    <name type="scientific">Amycolatopsis minnesotensis</name>
    <dbReference type="NCBI Taxonomy" id="337894"/>
    <lineage>
        <taxon>Bacteria</taxon>
        <taxon>Bacillati</taxon>
        <taxon>Actinomycetota</taxon>
        <taxon>Actinomycetes</taxon>
        <taxon>Pseudonocardiales</taxon>
        <taxon>Pseudonocardiaceae</taxon>
        <taxon>Amycolatopsis</taxon>
    </lineage>
</organism>
<dbReference type="Pfam" id="PF07155">
    <property type="entry name" value="ECF-ribofla_trS"/>
    <property type="match status" value="1"/>
</dbReference>
<keyword evidence="1" id="KW-0812">Transmembrane</keyword>
<feature type="transmembrane region" description="Helical" evidence="1">
    <location>
        <begin position="146"/>
        <end position="164"/>
    </location>
</feature>
<feature type="transmembrane region" description="Helical" evidence="1">
    <location>
        <begin position="176"/>
        <end position="196"/>
    </location>
</feature>
<dbReference type="InterPro" id="IPR009825">
    <property type="entry name" value="ECF_substrate-spec-like"/>
</dbReference>
<protein>
    <submittedName>
        <fullName evidence="2">ECF transporter S component</fullName>
    </submittedName>
</protein>
<evidence type="ECO:0000313" key="2">
    <source>
        <dbReference type="EMBL" id="GAA1960015.1"/>
    </source>
</evidence>
<dbReference type="Gene3D" id="1.10.1760.20">
    <property type="match status" value="1"/>
</dbReference>
<evidence type="ECO:0000256" key="1">
    <source>
        <dbReference type="SAM" id="Phobius"/>
    </source>
</evidence>
<keyword evidence="3" id="KW-1185">Reference proteome</keyword>
<feature type="transmembrane region" description="Helical" evidence="1">
    <location>
        <begin position="53"/>
        <end position="73"/>
    </location>
</feature>
<dbReference type="RefSeq" id="WP_344418696.1">
    <property type="nucleotide sequence ID" value="NZ_BAAANN010000012.1"/>
</dbReference>
<dbReference type="Proteomes" id="UP001501116">
    <property type="component" value="Unassembled WGS sequence"/>
</dbReference>
<keyword evidence="1" id="KW-1133">Transmembrane helix</keyword>
<gene>
    <name evidence="2" type="ORF">GCM10009754_33180</name>
</gene>
<dbReference type="EMBL" id="BAAANN010000012">
    <property type="protein sequence ID" value="GAA1960015.1"/>
    <property type="molecule type" value="Genomic_DNA"/>
</dbReference>
<feature type="transmembrane region" description="Helical" evidence="1">
    <location>
        <begin position="20"/>
        <end position="41"/>
    </location>
</feature>
<sequence length="287" mass="29921">MNGERFLGRPGAVGISLRATLVLTVAVVLGLAIFFWPLFVSPEPGVRAHSTDAPYVFLVTLPVLIAIVLAELSSGGIDSKALAMLGVLSAINAALRPLGAGTGGIETVFFLLVLAGRVFGPGFGFVLGSTSLFVSALLTAGVGPWLPFQMLASSLLGLGAGLLPRRPRGKPEIAMLAVYGVFAAYFFGFAMNMWSWPFLVGTSTTGATTGLEFVPGAPLLENLNRFVVFSLLTSTLGWDTGRAITNVVAILLVGPAVLATLRRASRRAAFDATASFEPPLSATRAKP</sequence>
<reference evidence="2 3" key="1">
    <citation type="journal article" date="2019" name="Int. J. Syst. Evol. Microbiol.">
        <title>The Global Catalogue of Microorganisms (GCM) 10K type strain sequencing project: providing services to taxonomists for standard genome sequencing and annotation.</title>
        <authorList>
            <consortium name="The Broad Institute Genomics Platform"/>
            <consortium name="The Broad Institute Genome Sequencing Center for Infectious Disease"/>
            <person name="Wu L."/>
            <person name="Ma J."/>
        </authorList>
    </citation>
    <scope>NUCLEOTIDE SEQUENCE [LARGE SCALE GENOMIC DNA]</scope>
    <source>
        <strain evidence="2 3">JCM 14545</strain>
    </source>
</reference>
<evidence type="ECO:0000313" key="3">
    <source>
        <dbReference type="Proteomes" id="UP001501116"/>
    </source>
</evidence>
<proteinExistence type="predicted"/>
<accession>A0ABN2QXS8</accession>